<proteinExistence type="predicted"/>
<feature type="domain" description="IrrE N-terminal-like" evidence="1">
    <location>
        <begin position="28"/>
        <end position="119"/>
    </location>
</feature>
<evidence type="ECO:0000313" key="2">
    <source>
        <dbReference type="EMBL" id="KRK87526.1"/>
    </source>
</evidence>
<dbReference type="PATRIC" id="fig|1423808.3.peg.928"/>
<dbReference type="EMBL" id="AZEA01000019">
    <property type="protein sequence ID" value="KRK87526.1"/>
    <property type="molecule type" value="Genomic_DNA"/>
</dbReference>
<keyword evidence="3" id="KW-1185">Reference proteome</keyword>
<dbReference type="Pfam" id="PF06114">
    <property type="entry name" value="Peptidase_M78"/>
    <property type="match status" value="1"/>
</dbReference>
<dbReference type="AlphaFoldDB" id="A0A0R1KVD3"/>
<dbReference type="RefSeq" id="WP_162256777.1">
    <property type="nucleotide sequence ID" value="NZ_AZEA01000019.1"/>
</dbReference>
<sequence>MDSIDQLMAQYPQFDYRFMEMPDGLDGLTINGKIMINKELSDKEKLQWLYEEIGHALTSSGDITDYWAGNNYQQENRARNWGMKHCISKAKLKEIERQHVDEDYEIADDLGIQIEYLHHVGLMYGYHFKSIN</sequence>
<gene>
    <name evidence="2" type="ORF">FD17_GL000923</name>
</gene>
<evidence type="ECO:0000259" key="1">
    <source>
        <dbReference type="Pfam" id="PF06114"/>
    </source>
</evidence>
<comment type="caution">
    <text evidence="2">The sequence shown here is derived from an EMBL/GenBank/DDBJ whole genome shotgun (WGS) entry which is preliminary data.</text>
</comment>
<organism evidence="2 3">
    <name type="scientific">Lentilactobacillus sunkii DSM 19904</name>
    <dbReference type="NCBI Taxonomy" id="1423808"/>
    <lineage>
        <taxon>Bacteria</taxon>
        <taxon>Bacillati</taxon>
        <taxon>Bacillota</taxon>
        <taxon>Bacilli</taxon>
        <taxon>Lactobacillales</taxon>
        <taxon>Lactobacillaceae</taxon>
        <taxon>Lentilactobacillus</taxon>
    </lineage>
</organism>
<dbReference type="InterPro" id="IPR010359">
    <property type="entry name" value="IrrE_HExxH"/>
</dbReference>
<protein>
    <recommendedName>
        <fullName evidence="1">IrrE N-terminal-like domain-containing protein</fullName>
    </recommendedName>
</protein>
<accession>A0A0R1KVD3</accession>
<evidence type="ECO:0000313" key="3">
    <source>
        <dbReference type="Proteomes" id="UP000051581"/>
    </source>
</evidence>
<dbReference type="Proteomes" id="UP000051581">
    <property type="component" value="Unassembled WGS sequence"/>
</dbReference>
<reference evidence="2 3" key="1">
    <citation type="journal article" date="2015" name="Genome Announc.">
        <title>Expanding the biotechnology potential of lactobacilli through comparative genomics of 213 strains and associated genera.</title>
        <authorList>
            <person name="Sun Z."/>
            <person name="Harris H.M."/>
            <person name="McCann A."/>
            <person name="Guo C."/>
            <person name="Argimon S."/>
            <person name="Zhang W."/>
            <person name="Yang X."/>
            <person name="Jeffery I.B."/>
            <person name="Cooney J.C."/>
            <person name="Kagawa T.F."/>
            <person name="Liu W."/>
            <person name="Song Y."/>
            <person name="Salvetti E."/>
            <person name="Wrobel A."/>
            <person name="Rasinkangas P."/>
            <person name="Parkhill J."/>
            <person name="Rea M.C."/>
            <person name="O'Sullivan O."/>
            <person name="Ritari J."/>
            <person name="Douillard F.P."/>
            <person name="Paul Ross R."/>
            <person name="Yang R."/>
            <person name="Briner A.E."/>
            <person name="Felis G.E."/>
            <person name="de Vos W.M."/>
            <person name="Barrangou R."/>
            <person name="Klaenhammer T.R."/>
            <person name="Caufield P.W."/>
            <person name="Cui Y."/>
            <person name="Zhang H."/>
            <person name="O'Toole P.W."/>
        </authorList>
    </citation>
    <scope>NUCLEOTIDE SEQUENCE [LARGE SCALE GENOMIC DNA]</scope>
    <source>
        <strain evidence="2 3">DSM 19904</strain>
    </source>
</reference>
<name>A0A0R1KVD3_9LACO</name>